<reference evidence="2 3" key="1">
    <citation type="submission" date="2016-10" db="EMBL/GenBank/DDBJ databases">
        <title>Reductive evolution of mitochondrial metabolism and differential evolution of invasion-related proteins in Cryptosporidium.</title>
        <authorList>
            <person name="Liu S."/>
            <person name="Roellig D.M."/>
            <person name="Guo Y."/>
            <person name="Li N."/>
            <person name="Frace M.A."/>
            <person name="Tang K."/>
            <person name="Zhang L."/>
            <person name="Feng Y."/>
            <person name="Xiao L."/>
        </authorList>
    </citation>
    <scope>NUCLEOTIDE SEQUENCE [LARGE SCALE GENOMIC DNA]</scope>
    <source>
        <strain evidence="2">39726</strain>
    </source>
</reference>
<gene>
    <name evidence="2" type="ORF">cubi_00113</name>
</gene>
<proteinExistence type="predicted"/>
<dbReference type="GeneID" id="39976906"/>
<dbReference type="OrthoDB" id="344060at2759"/>
<feature type="signal peptide" evidence="1">
    <location>
        <begin position="1"/>
        <end position="21"/>
    </location>
</feature>
<protein>
    <submittedName>
        <fullName evidence="2">Uncharacterized protein</fullName>
    </submittedName>
</protein>
<keyword evidence="1" id="KW-0732">Signal</keyword>
<keyword evidence="3" id="KW-1185">Reference proteome</keyword>
<accession>A0A1J4MK08</accession>
<evidence type="ECO:0000313" key="2">
    <source>
        <dbReference type="EMBL" id="OII74560.1"/>
    </source>
</evidence>
<organism evidence="2 3">
    <name type="scientific">Cryptosporidium ubiquitum</name>
    <dbReference type="NCBI Taxonomy" id="857276"/>
    <lineage>
        <taxon>Eukaryota</taxon>
        <taxon>Sar</taxon>
        <taxon>Alveolata</taxon>
        <taxon>Apicomplexa</taxon>
        <taxon>Conoidasida</taxon>
        <taxon>Coccidia</taxon>
        <taxon>Eucoccidiorida</taxon>
        <taxon>Eimeriorina</taxon>
        <taxon>Cryptosporidiidae</taxon>
        <taxon>Cryptosporidium</taxon>
    </lineage>
</organism>
<dbReference type="EMBL" id="LRBP01000009">
    <property type="protein sequence ID" value="OII74560.1"/>
    <property type="molecule type" value="Genomic_DNA"/>
</dbReference>
<dbReference type="AlphaFoldDB" id="A0A1J4MK08"/>
<sequence>MNIIFLSFLLIFLFQIKILKGKNDELAKIGRQFLIEICKNFHTSKNSEDLVSCYESSIYFCEYLWVVAYIINEKKSFKTQMVLPKGIIDNKYCVEINSQQCITMANFLINENSISVEYGLINTMVSPVIEQCNLKNNNLLFSLNTLWMGNLNRISDLNQGVMLGRGYQELVQFSDPFLDLSSIICHDVKMFLFTEKYRMKLIIIIRDLIKYNKNLSLIIQDAIYVRIPLKYDQELDLSWLYCQNLPNYLSKLDGLVDQIKLDLRGKSVIIKKDIIKKCVLENNNGEAKIITWKIVN</sequence>
<dbReference type="RefSeq" id="XP_028875706.1">
    <property type="nucleotide sequence ID" value="XM_029017127.1"/>
</dbReference>
<evidence type="ECO:0000256" key="1">
    <source>
        <dbReference type="SAM" id="SignalP"/>
    </source>
</evidence>
<evidence type="ECO:0000313" key="3">
    <source>
        <dbReference type="Proteomes" id="UP000186176"/>
    </source>
</evidence>
<dbReference type="Proteomes" id="UP000186176">
    <property type="component" value="Unassembled WGS sequence"/>
</dbReference>
<comment type="caution">
    <text evidence="2">The sequence shown here is derived from an EMBL/GenBank/DDBJ whole genome shotgun (WGS) entry which is preliminary data.</text>
</comment>
<dbReference type="VEuPathDB" id="CryptoDB:cubi_00113"/>
<feature type="chain" id="PRO_5013221502" evidence="1">
    <location>
        <begin position="22"/>
        <end position="296"/>
    </location>
</feature>
<name>A0A1J4MK08_9CRYT</name>